<accession>A0A0G2DX91</accession>
<dbReference type="AlphaFoldDB" id="A0A0G2DX91"/>
<evidence type="ECO:0000256" key="2">
    <source>
        <dbReference type="SAM" id="Phobius"/>
    </source>
</evidence>
<feature type="compositionally biased region" description="Polar residues" evidence="1">
    <location>
        <begin position="146"/>
        <end position="158"/>
    </location>
</feature>
<feature type="region of interest" description="Disordered" evidence="1">
    <location>
        <begin position="111"/>
        <end position="252"/>
    </location>
</feature>
<keyword evidence="2" id="KW-0812">Transmembrane</keyword>
<keyword evidence="4" id="KW-1185">Reference proteome</keyword>
<evidence type="ECO:0000313" key="4">
    <source>
        <dbReference type="Proteomes" id="UP000053317"/>
    </source>
</evidence>
<reference evidence="3 4" key="2">
    <citation type="submission" date="2015-05" db="EMBL/GenBank/DDBJ databases">
        <authorList>
            <person name="Morales-Cruz A."/>
            <person name="Amrine K.C."/>
            <person name="Cantu D."/>
        </authorList>
    </citation>
    <scope>NUCLEOTIDE SEQUENCE [LARGE SCALE GENOMIC DNA]</scope>
    <source>
        <strain evidence="3">UCRPC4</strain>
    </source>
</reference>
<comment type="caution">
    <text evidence="3">The sequence shown here is derived from an EMBL/GenBank/DDBJ whole genome shotgun (WGS) entry which is preliminary data.</text>
</comment>
<gene>
    <name evidence="3" type="ORF">UCRPC4_g06320</name>
</gene>
<protein>
    <submittedName>
        <fullName evidence="3">Uncharacterized protein</fullName>
    </submittedName>
</protein>
<reference evidence="3 4" key="1">
    <citation type="submission" date="2015-05" db="EMBL/GenBank/DDBJ databases">
        <title>Distinctive expansion of gene families associated with plant cell wall degradation and secondary metabolism in the genomes of grapevine trunk pathogens.</title>
        <authorList>
            <person name="Lawrence D.P."/>
            <person name="Travadon R."/>
            <person name="Rolshausen P.E."/>
            <person name="Baumgartner K."/>
        </authorList>
    </citation>
    <scope>NUCLEOTIDE SEQUENCE [LARGE SCALE GENOMIC DNA]</scope>
    <source>
        <strain evidence="3">UCRPC4</strain>
    </source>
</reference>
<evidence type="ECO:0000313" key="3">
    <source>
        <dbReference type="EMBL" id="KKY15517.1"/>
    </source>
</evidence>
<feature type="compositionally biased region" description="Polar residues" evidence="1">
    <location>
        <begin position="225"/>
        <end position="235"/>
    </location>
</feature>
<dbReference type="EMBL" id="LCWF01000185">
    <property type="protein sequence ID" value="KKY15517.1"/>
    <property type="molecule type" value="Genomic_DNA"/>
</dbReference>
<proteinExistence type="predicted"/>
<evidence type="ECO:0000256" key="1">
    <source>
        <dbReference type="SAM" id="MobiDB-lite"/>
    </source>
</evidence>
<feature type="transmembrane region" description="Helical" evidence="2">
    <location>
        <begin position="39"/>
        <end position="60"/>
    </location>
</feature>
<organism evidence="3 4">
    <name type="scientific">Phaeomoniella chlamydospora</name>
    <name type="common">Phaeoacremonium chlamydosporum</name>
    <dbReference type="NCBI Taxonomy" id="158046"/>
    <lineage>
        <taxon>Eukaryota</taxon>
        <taxon>Fungi</taxon>
        <taxon>Dikarya</taxon>
        <taxon>Ascomycota</taxon>
        <taxon>Pezizomycotina</taxon>
        <taxon>Eurotiomycetes</taxon>
        <taxon>Chaetothyriomycetidae</taxon>
        <taxon>Phaeomoniellales</taxon>
        <taxon>Phaeomoniellaceae</taxon>
        <taxon>Phaeomoniella</taxon>
    </lineage>
</organism>
<dbReference type="Proteomes" id="UP000053317">
    <property type="component" value="Unassembled WGS sequence"/>
</dbReference>
<keyword evidence="2" id="KW-1133">Transmembrane helix</keyword>
<sequence>MFQSQAQLNILLKICLSPFKFAWKIAWKTIWGAIGINKAVPIVFLGYCLYTLGVFLRFLADILRTNHEPLEPLEDGRVGERLYQSPGQNEHDVETGFRILDRRDAIEAAASGNAGDVHAQRSLNNGLEGVRSGLSTEASTDRSEPNDNGPSTPVQQISDDAIQGPTRYRRGSVTDSLLPEESQDFQSSGSASDHDMEQDNAPNVMPSGTDTDVDQTYDPRGSMPLASTQQKTCTAEASEVNPGHDSNFKRKP</sequence>
<keyword evidence="2" id="KW-0472">Membrane</keyword>
<name>A0A0G2DX91_PHACM</name>